<dbReference type="Gene3D" id="3.40.190.10">
    <property type="entry name" value="Periplasmic binding protein-like II"/>
    <property type="match status" value="1"/>
</dbReference>
<feature type="chain" id="PRO_5046228567" evidence="1">
    <location>
        <begin position="31"/>
        <end position="447"/>
    </location>
</feature>
<name>A0ABS4I3N5_9BACL</name>
<reference evidence="2 3" key="1">
    <citation type="submission" date="2021-03" db="EMBL/GenBank/DDBJ databases">
        <title>Genomic Encyclopedia of Type Strains, Phase IV (KMG-IV): sequencing the most valuable type-strain genomes for metagenomic binning, comparative biology and taxonomic classification.</title>
        <authorList>
            <person name="Goeker M."/>
        </authorList>
    </citation>
    <scope>NUCLEOTIDE SEQUENCE [LARGE SCALE GENOMIC DNA]</scope>
    <source>
        <strain evidence="2 3">DSM 24950</strain>
    </source>
</reference>
<evidence type="ECO:0000313" key="3">
    <source>
        <dbReference type="Proteomes" id="UP001519344"/>
    </source>
</evidence>
<dbReference type="Proteomes" id="UP001519344">
    <property type="component" value="Unassembled WGS sequence"/>
</dbReference>
<keyword evidence="3" id="KW-1185">Reference proteome</keyword>
<proteinExistence type="predicted"/>
<evidence type="ECO:0000313" key="2">
    <source>
        <dbReference type="EMBL" id="MBP1965536.1"/>
    </source>
</evidence>
<organism evidence="2 3">
    <name type="scientific">Paenibacillus aceris</name>
    <dbReference type="NCBI Taxonomy" id="869555"/>
    <lineage>
        <taxon>Bacteria</taxon>
        <taxon>Bacillati</taxon>
        <taxon>Bacillota</taxon>
        <taxon>Bacilli</taxon>
        <taxon>Bacillales</taxon>
        <taxon>Paenibacillaceae</taxon>
        <taxon>Paenibacillus</taxon>
    </lineage>
</organism>
<keyword evidence="2" id="KW-0813">Transport</keyword>
<dbReference type="RefSeq" id="WP_240159465.1">
    <property type="nucleotide sequence ID" value="NZ_JAAOZR010000003.1"/>
</dbReference>
<protein>
    <submittedName>
        <fullName evidence="2">Multiple sugar transport system substrate-binding protein</fullName>
    </submittedName>
</protein>
<keyword evidence="2" id="KW-0762">Sugar transport</keyword>
<dbReference type="InterPro" id="IPR006059">
    <property type="entry name" value="SBP"/>
</dbReference>
<evidence type="ECO:0000256" key="1">
    <source>
        <dbReference type="SAM" id="SignalP"/>
    </source>
</evidence>
<dbReference type="SUPFAM" id="SSF53850">
    <property type="entry name" value="Periplasmic binding protein-like II"/>
    <property type="match status" value="1"/>
</dbReference>
<keyword evidence="1" id="KW-0732">Signal</keyword>
<accession>A0ABS4I3N5</accession>
<dbReference type="InterPro" id="IPR050490">
    <property type="entry name" value="Bact_solute-bd_prot1"/>
</dbReference>
<feature type="signal peptide" evidence="1">
    <location>
        <begin position="1"/>
        <end position="30"/>
    </location>
</feature>
<dbReference type="PROSITE" id="PS51257">
    <property type="entry name" value="PROKAR_LIPOPROTEIN"/>
    <property type="match status" value="1"/>
</dbReference>
<gene>
    <name evidence="2" type="ORF">J2Z65_004774</name>
</gene>
<dbReference type="PANTHER" id="PTHR43649">
    <property type="entry name" value="ARABINOSE-BINDING PROTEIN-RELATED"/>
    <property type="match status" value="1"/>
</dbReference>
<comment type="caution">
    <text evidence="2">The sequence shown here is derived from an EMBL/GenBank/DDBJ whole genome shotgun (WGS) entry which is preliminary data.</text>
</comment>
<dbReference type="PANTHER" id="PTHR43649:SF12">
    <property type="entry name" value="DIACETYLCHITOBIOSE BINDING PROTEIN DASA"/>
    <property type="match status" value="1"/>
</dbReference>
<dbReference type="EMBL" id="JAGGKV010000014">
    <property type="protein sequence ID" value="MBP1965536.1"/>
    <property type="molecule type" value="Genomic_DNA"/>
</dbReference>
<sequence>MKLKWKWKQTAIGMTAAAVLLTGCASSKEADGGAASTSSGKPVSIKLHTWNNLKTDGFDVVLQEFEKKYPNIKVEFVSAGDNNSLEALKKIDLAAASAEDMDVIMLPASNYLAQRAALGMFEPLDSYLSKEGIKLDDEYIGATQLNGKTYGIPGKSVSQFVVINEAHMKEAGLTVPQSWTWDEYLDYSKKMTKTEGGKTRYGTYFHTFINFTYLAQFAQMQNAGLVTDDGKSANINTPFMRKSLELRLQAEKDKSGTPYAEVISQKLNYRPQYFNQNTSMMQVGSFIIAETGGSDAVPATFKTVFAPMPTMKKGDPILTPVGGDNFAIYNNSKHKQEAYTFIRWFTTEGLVLQGRFIPSWKKANLEQVVNQIVSKTKTPEMVDKESLLYVLKNSAATKTAVPLTYQAEVDKVMQEEFDNMMLKNQDIDTTLKVAQDKIQKLVDSKNK</sequence>
<dbReference type="Pfam" id="PF01547">
    <property type="entry name" value="SBP_bac_1"/>
    <property type="match status" value="1"/>
</dbReference>